<name>A0A1G9K360_9FLAO</name>
<sequence length="371" mass="41531">MICAVLALVVVGCNTSDEIPGFEEEKTVQSDYNLILNTNGILSTQHLNADADSMDFNPDEADAFIDVALPELTYRNEDVLGFYHEQIDCSGKVTLHDFKEDTSNEITVFGDISDCNTLTVTGFTHTSSTVYLSYVIEVNSKNKTYFVRAIDITAGEENFVDIELSKNPLQMVFTNNRVFVLTFDEKETNENGLVTIDINANTIINEMNLGYDARQLFVDVNKDVIIGYDSLHTILNSKTFVLTYVNYEDGKEPNFATSKATFFNSNGNLYYGRPTTDSVFPSIPAIYDFGQRTVYLYYYENFLTEAQMQFEYEIANTTMVSYDNSNGLLLVGYSKATGAGKGGLLRIKVAPEPELIDNINLDGVPYAIYIK</sequence>
<proteinExistence type="predicted"/>
<keyword evidence="2" id="KW-1185">Reference proteome</keyword>
<gene>
    <name evidence="1" type="ORF">SAMN04488514_101808</name>
</gene>
<dbReference type="STRING" id="192904.SAMN04488514_101808"/>
<protein>
    <recommendedName>
        <fullName evidence="3">TolB-like 6-blade propeller-like</fullName>
    </recommendedName>
</protein>
<evidence type="ECO:0008006" key="3">
    <source>
        <dbReference type="Google" id="ProtNLM"/>
    </source>
</evidence>
<dbReference type="EMBL" id="FNGV01000001">
    <property type="protein sequence ID" value="SDL43844.1"/>
    <property type="molecule type" value="Genomic_DNA"/>
</dbReference>
<reference evidence="1 2" key="1">
    <citation type="submission" date="2016-10" db="EMBL/GenBank/DDBJ databases">
        <authorList>
            <person name="de Groot N.N."/>
        </authorList>
    </citation>
    <scope>NUCLEOTIDE SEQUENCE [LARGE SCALE GENOMIC DNA]</scope>
    <source>
        <strain evidence="1 2">DSM 19886</strain>
    </source>
</reference>
<organism evidence="1 2">
    <name type="scientific">Kriegella aquimaris</name>
    <dbReference type="NCBI Taxonomy" id="192904"/>
    <lineage>
        <taxon>Bacteria</taxon>
        <taxon>Pseudomonadati</taxon>
        <taxon>Bacteroidota</taxon>
        <taxon>Flavobacteriia</taxon>
        <taxon>Flavobacteriales</taxon>
        <taxon>Flavobacteriaceae</taxon>
        <taxon>Kriegella</taxon>
    </lineage>
</organism>
<dbReference type="AlphaFoldDB" id="A0A1G9K360"/>
<evidence type="ECO:0000313" key="1">
    <source>
        <dbReference type="EMBL" id="SDL43844.1"/>
    </source>
</evidence>
<evidence type="ECO:0000313" key="2">
    <source>
        <dbReference type="Proteomes" id="UP000199440"/>
    </source>
</evidence>
<accession>A0A1G9K360</accession>
<dbReference type="Proteomes" id="UP000199440">
    <property type="component" value="Unassembled WGS sequence"/>
</dbReference>